<dbReference type="STRING" id="980561.A1359_06840"/>
<feature type="region of interest" description="Disordered" evidence="1">
    <location>
        <begin position="1"/>
        <end position="136"/>
    </location>
</feature>
<dbReference type="Pfam" id="PF13699">
    <property type="entry name" value="eCIS_core"/>
    <property type="match status" value="1"/>
</dbReference>
<evidence type="ECO:0000313" key="4">
    <source>
        <dbReference type="Proteomes" id="UP000078476"/>
    </source>
</evidence>
<dbReference type="EMBL" id="LUUI01000092">
    <property type="protein sequence ID" value="OAI16903.1"/>
    <property type="molecule type" value="Genomic_DNA"/>
</dbReference>
<keyword evidence="4" id="KW-1185">Reference proteome</keyword>
<dbReference type="AlphaFoldDB" id="A0A177NHH4"/>
<gene>
    <name evidence="3" type="ORF">A1359_06840</name>
</gene>
<evidence type="ECO:0000313" key="3">
    <source>
        <dbReference type="EMBL" id="OAI16903.1"/>
    </source>
</evidence>
<protein>
    <recommendedName>
        <fullName evidence="2">eCIS core domain-containing protein</fullName>
    </recommendedName>
</protein>
<dbReference type="Proteomes" id="UP000078476">
    <property type="component" value="Unassembled WGS sequence"/>
</dbReference>
<dbReference type="RefSeq" id="WP_066980623.1">
    <property type="nucleotide sequence ID" value="NZ_LUUI01000092.1"/>
</dbReference>
<name>A0A177NHH4_9GAMM</name>
<feature type="compositionally biased region" description="Polar residues" evidence="1">
    <location>
        <begin position="106"/>
        <end position="128"/>
    </location>
</feature>
<organism evidence="3 4">
    <name type="scientific">Methylomonas lenta</name>
    <dbReference type="NCBI Taxonomy" id="980561"/>
    <lineage>
        <taxon>Bacteria</taxon>
        <taxon>Pseudomonadati</taxon>
        <taxon>Pseudomonadota</taxon>
        <taxon>Gammaproteobacteria</taxon>
        <taxon>Methylococcales</taxon>
        <taxon>Methylococcaceae</taxon>
        <taxon>Methylomonas</taxon>
    </lineage>
</organism>
<reference evidence="3 4" key="1">
    <citation type="submission" date="2016-03" db="EMBL/GenBank/DDBJ databases">
        <authorList>
            <person name="Ploux O."/>
        </authorList>
    </citation>
    <scope>NUCLEOTIDE SEQUENCE [LARGE SCALE GENOMIC DNA]</scope>
    <source>
        <strain evidence="3 4">R-45370</strain>
    </source>
</reference>
<feature type="domain" description="eCIS core" evidence="2">
    <location>
        <begin position="153"/>
        <end position="230"/>
    </location>
</feature>
<dbReference type="InterPro" id="IPR025295">
    <property type="entry name" value="eCIS_core_dom"/>
</dbReference>
<sequence length="1175" mass="125315">MANAQTMKRKPQAVDKAAKPGTEKPVARAADNKAPGYLQAKMKVSQPGDAHEQQADQVAERVSRAAKLDTPVTGADKAIQRATLQPGEDLGDQQQTLSRKPDQTKPESTLSKKPQNNLAKKADTQSLQAKGDVPQIDQATEERINSLRGNGEPLPEAVKNDMQQQLQADFSAVRIHNSGEAAALAAGINARAFTVGNDIFFATGEYAPDSAEGRKLLAHELTHVVQQSDGIAGKIMRANGSTPSAVTPNPTPAPSAPANPNLYDGPEGTFEKTSTPYRLGLKGVHLPRVKQTFTPIPVRVRPSGEQRSGRQAQTWDTAARDGAGLNASLDSKITQAWQFGEPGSPVYYFRIGRAAGRDRQNYLVGDRTSIRNRVLRPYWTPEGQISTFDVDHKQEYQLNGPDLEMSNLWLLESSTNRSSGALIDQEIERRVNLLVSKTSDVMWTGANRPDYATLRANHNIEITNAAFDKPTAGSGRNYTLEQVKDEAIQMGPVLPMNHRQVQQAGLEPNPSRFIIFNNSTGGRSFTANLPPTGESAAIPFTDQTFIPGFRPTTMSLTPDQAVVARIQGSLFSANRGLYGHGINVEVQVSRMEGIPQAGFVNFSALRQNVIDLFGAENIQLQGMSPLQVQDVAMDDLGGVTVTARVMTDIELIRNADLRVVITGTDVSLQKTFSGSELSLPGPVRITGSSLTVALSVARGLAVEGQANLAIDRVGNGFIGAEASTGTGRGAEFAVAGRFNFDPELFDAPSYVAIAYRNNIFSGEGQLTIGQGRIRGVRSGSLGVNFNGADFTITGSVAPEIPGVEQATVSVRQTEAEGLIYEGDLQLSANPAIRSGSIHARLQKQDEAWRVSASGRAQPAIPGIDSELTVSYENGAFTAEFSGGFQRGMLAGNATVGVTNRAVGEDGRASGEPLPDGALNVYGNGSATLQIAPWLQGTVGITFAPNGEVTVVGEIGLPSAVELLPRKQVERNLFSVGTSIPIVPGIVARIAGGADAVAGFGPGQLDQMNLRVEYNPSHEENTHISGGAHLNVPADAGVRLFVRAGIGLGIPGASATGGLEIGGQLGIAGAAEAAVNFDWTPSTGLEINAEGYIHAQPRFVFDISGYVEVEALWITVYEQRWNFASFEYGSDLTFGVRFPIHYQEGQPFDISLSDVQFETPNIDTDAILSGLIDRIA</sequence>
<evidence type="ECO:0000259" key="2">
    <source>
        <dbReference type="Pfam" id="PF13699"/>
    </source>
</evidence>
<evidence type="ECO:0000256" key="1">
    <source>
        <dbReference type="SAM" id="MobiDB-lite"/>
    </source>
</evidence>
<feature type="compositionally biased region" description="Basic and acidic residues" evidence="1">
    <location>
        <begin position="12"/>
        <end position="26"/>
    </location>
</feature>
<accession>A0A177NHH4</accession>
<proteinExistence type="predicted"/>
<feature type="compositionally biased region" description="Basic and acidic residues" evidence="1">
    <location>
        <begin position="49"/>
        <end position="67"/>
    </location>
</feature>
<comment type="caution">
    <text evidence="3">The sequence shown here is derived from an EMBL/GenBank/DDBJ whole genome shotgun (WGS) entry which is preliminary data.</text>
</comment>